<evidence type="ECO:0000256" key="2">
    <source>
        <dbReference type="ARBA" id="ARBA00022741"/>
    </source>
</evidence>
<keyword evidence="3 6" id="KW-0067">ATP-binding</keyword>
<sequence>MFLKEIQMQGFKSFADKTRIIFDKGVTAVVGPNGSGKSNVTESLRWALGEASAKSLRGGKMPDVIFAGTEHRSPLNYAEVAVVLDNSDAFIKNAQKEIRVERHIYRNGDSDYLIDGKKVRLRDIHELFMDTGLGRDSFSIISQGRVEEIFNSKPEERRAIFEEAAGVLKYKTRKKETQTKLNQTQDNLDRLDDIIYELEHQAGPLERQAKTARQFLALDADRKQLQLDILVKDIEQDRMEQEAQEKALAALREDLAAYHRKRQSLETENHHLKTKRQKLSAVAEQTQADLLELTKVISDLERQIDLIKLDLSQKQEKKTEASQRKQQAQEQLLAFQQEHQQKSRQLDEIHQALAEFNTKVSELSQELERFSSDPDQLLEALREDFVGLLQQEADVSNQLTAIVAQLDKESQAKASQAQEYQVLQEKVNQLSQDTQTALLAYQASQSRLEQLLADYQELAKTVEALEQDYHQGQTRLFDLLDQKKAKEARKASLVSIQKNHSQFYAGVRAVLQAAGKLDGILGAVSEHLTFDSQYQTALEIALGASSQHIIVADEAAAKRAIAFLKANRQGRATFLPLTTIKARQLSEVTLKQLRTCQGYLGTADSLVTYEPSLVAIVQSLLGVTAIFDTIDHANQAAKQLHYKVRIVTLDGTELRPGGAFSGGANRHNSTTFIKPELDQIDKELTLLSEEIKESEGAVAAVQADLKAKKAAQADTKLAGEQARLAEQKTQLAYQQLAEKLADSKELLELLSNRQTGQSSERLLSEKARLEEALQLLADEKSALTSEIEQIKENKDTIKQKKDQLSQELSQARLKERDLLNEKKFEAANQRRLETMIAQGQKELADLEAVLSHQVSQEAIDQLPHLENQLTEANQRKIKTQEHFIQVRFEGEDYDARLEELEAQLLKEAKKNEEFIRQQARLEADLEQVIGRLRQHARSLSEELQLSLEEAKEQASPINDTDMAAARQKLQQVQQSIRALGPINSDAIAQFDEVSERLTFLNGQRADLIKAKNLLVDTIGNMDHEVKARFRVTFEAIRDSFKETFRQMFGGGSADLMLTETDLLSAGVDISVQPPGKKLQSLNVMSGGEKALSALALLFAIIRIKTIPFVILDEVEAALDEANVKRFGDYLNRFDKDSQFIVVTHRKGTMAAADSIYGITMQESGVSKVVSVKLKDTQDLTYLS</sequence>
<dbReference type="GO" id="GO:0007059">
    <property type="term" value="P:chromosome segregation"/>
    <property type="evidence" value="ECO:0007669"/>
    <property type="project" value="UniProtKB-UniRule"/>
</dbReference>
<dbReference type="InterPro" id="IPR003395">
    <property type="entry name" value="RecF/RecN/SMC_N"/>
</dbReference>
<feature type="coiled-coil region" evidence="6">
    <location>
        <begin position="234"/>
        <end position="373"/>
    </location>
</feature>
<dbReference type="PANTHER" id="PTHR43977">
    <property type="entry name" value="STRUCTURAL MAINTENANCE OF CHROMOSOMES PROTEIN 3"/>
    <property type="match status" value="1"/>
</dbReference>
<dbReference type="InterPro" id="IPR011890">
    <property type="entry name" value="SMC_prok"/>
</dbReference>
<comment type="similarity">
    <text evidence="6">Belongs to the SMC family.</text>
</comment>
<comment type="subunit">
    <text evidence="6">Homodimer.</text>
</comment>
<dbReference type="GO" id="GO:0005737">
    <property type="term" value="C:cytoplasm"/>
    <property type="evidence" value="ECO:0007669"/>
    <property type="project" value="UniProtKB-SubCell"/>
</dbReference>
<keyword evidence="4 6" id="KW-0175">Coiled coil</keyword>
<evidence type="ECO:0000256" key="4">
    <source>
        <dbReference type="ARBA" id="ARBA00023054"/>
    </source>
</evidence>
<evidence type="ECO:0000313" key="9">
    <source>
        <dbReference type="Proteomes" id="UP000254461"/>
    </source>
</evidence>
<dbReference type="GO" id="GO:0030261">
    <property type="term" value="P:chromosome condensation"/>
    <property type="evidence" value="ECO:0007669"/>
    <property type="project" value="InterPro"/>
</dbReference>
<name>A0A380JTI7_9STRE</name>
<organism evidence="8 9">
    <name type="scientific">Streptococcus equi subsp. equi</name>
    <dbReference type="NCBI Taxonomy" id="148942"/>
    <lineage>
        <taxon>Bacteria</taxon>
        <taxon>Bacillati</taxon>
        <taxon>Bacillota</taxon>
        <taxon>Bacilli</taxon>
        <taxon>Lactobacillales</taxon>
        <taxon>Streptococcaceae</taxon>
        <taxon>Streptococcus</taxon>
    </lineage>
</organism>
<dbReference type="Gene3D" id="1.20.1060.20">
    <property type="match status" value="1"/>
</dbReference>
<feature type="binding site" evidence="6">
    <location>
        <begin position="32"/>
        <end position="39"/>
    </location>
    <ligand>
        <name>ATP</name>
        <dbReference type="ChEBI" id="CHEBI:30616"/>
    </ligand>
</feature>
<dbReference type="PIRSF" id="PIRSF005719">
    <property type="entry name" value="SMC"/>
    <property type="match status" value="1"/>
</dbReference>
<evidence type="ECO:0000256" key="6">
    <source>
        <dbReference type="HAMAP-Rule" id="MF_01894"/>
    </source>
</evidence>
<dbReference type="Gene3D" id="3.40.50.300">
    <property type="entry name" value="P-loop containing nucleotide triphosphate hydrolases"/>
    <property type="match status" value="2"/>
</dbReference>
<dbReference type="Pfam" id="PF02463">
    <property type="entry name" value="SMC_N"/>
    <property type="match status" value="1"/>
</dbReference>
<dbReference type="GO" id="GO:0007062">
    <property type="term" value="P:sister chromatid cohesion"/>
    <property type="evidence" value="ECO:0007669"/>
    <property type="project" value="InterPro"/>
</dbReference>
<protein>
    <recommendedName>
        <fullName evidence="6">Chromosome partition protein Smc</fullName>
    </recommendedName>
</protein>
<dbReference type="SUPFAM" id="SSF75553">
    <property type="entry name" value="Smc hinge domain"/>
    <property type="match status" value="1"/>
</dbReference>
<comment type="domain">
    <text evidence="6">Contains large globular domains required for ATP hydrolysis at each terminus and a third globular domain forming a flexible hinge near the middle of the molecule. These domains are separated by coiled-coil structures.</text>
</comment>
<dbReference type="HAMAP" id="MF_01894">
    <property type="entry name" value="Smc_prok"/>
    <property type="match status" value="1"/>
</dbReference>
<dbReference type="GO" id="GO:0006260">
    <property type="term" value="P:DNA replication"/>
    <property type="evidence" value="ECO:0007669"/>
    <property type="project" value="UniProtKB-UniRule"/>
</dbReference>
<dbReference type="Gene3D" id="3.30.70.1620">
    <property type="match status" value="1"/>
</dbReference>
<evidence type="ECO:0000313" key="8">
    <source>
        <dbReference type="EMBL" id="SUN47342.1"/>
    </source>
</evidence>
<dbReference type="AlphaFoldDB" id="A0A380JTI7"/>
<dbReference type="GO" id="GO:0005524">
    <property type="term" value="F:ATP binding"/>
    <property type="evidence" value="ECO:0007669"/>
    <property type="project" value="UniProtKB-UniRule"/>
</dbReference>
<reference evidence="8 9" key="1">
    <citation type="submission" date="2018-06" db="EMBL/GenBank/DDBJ databases">
        <authorList>
            <consortium name="Pathogen Informatics"/>
            <person name="Doyle S."/>
        </authorList>
    </citation>
    <scope>NUCLEOTIDE SEQUENCE [LARGE SCALE GENOMIC DNA]</scope>
    <source>
        <strain evidence="8 9">NCTC12092</strain>
    </source>
</reference>
<dbReference type="GO" id="GO:0005694">
    <property type="term" value="C:chromosome"/>
    <property type="evidence" value="ECO:0007669"/>
    <property type="project" value="InterPro"/>
</dbReference>
<dbReference type="GO" id="GO:0016887">
    <property type="term" value="F:ATP hydrolysis activity"/>
    <property type="evidence" value="ECO:0007669"/>
    <property type="project" value="InterPro"/>
</dbReference>
<dbReference type="FunFam" id="3.40.50.300:FF:000984">
    <property type="entry name" value="Chromosome partition protein Smc"/>
    <property type="match status" value="1"/>
</dbReference>
<evidence type="ECO:0000259" key="7">
    <source>
        <dbReference type="SMART" id="SM00968"/>
    </source>
</evidence>
<dbReference type="NCBIfam" id="TIGR02168">
    <property type="entry name" value="SMC_prok_B"/>
    <property type="match status" value="1"/>
</dbReference>
<dbReference type="CDD" id="cd03278">
    <property type="entry name" value="ABC_SMC_barmotin"/>
    <property type="match status" value="1"/>
</dbReference>
<evidence type="ECO:0000256" key="5">
    <source>
        <dbReference type="ARBA" id="ARBA00023125"/>
    </source>
</evidence>
<evidence type="ECO:0000256" key="1">
    <source>
        <dbReference type="ARBA" id="ARBA00022490"/>
    </source>
</evidence>
<proteinExistence type="inferred from homology"/>
<keyword evidence="1 6" id="KW-0963">Cytoplasm</keyword>
<dbReference type="RefSeq" id="WP_115251162.1">
    <property type="nucleotide sequence ID" value="NZ_UHFF01000002.1"/>
</dbReference>
<comment type="subcellular location">
    <subcellularLocation>
        <location evidence="6">Cytoplasm</location>
    </subcellularLocation>
</comment>
<dbReference type="Pfam" id="PF06470">
    <property type="entry name" value="SMC_hinge"/>
    <property type="match status" value="1"/>
</dbReference>
<accession>A0A380JTI7</accession>
<dbReference type="InterPro" id="IPR036277">
    <property type="entry name" value="SMC_hinge_sf"/>
</dbReference>
<dbReference type="GO" id="GO:0003677">
    <property type="term" value="F:DNA binding"/>
    <property type="evidence" value="ECO:0007669"/>
    <property type="project" value="UniProtKB-UniRule"/>
</dbReference>
<feature type="coiled-coil region" evidence="6">
    <location>
        <begin position="733"/>
        <end position="953"/>
    </location>
</feature>
<keyword evidence="5 6" id="KW-0238">DNA-binding</keyword>
<feature type="coiled-coil region" evidence="6">
    <location>
        <begin position="406"/>
        <end position="475"/>
    </location>
</feature>
<dbReference type="InterPro" id="IPR024704">
    <property type="entry name" value="SMC"/>
</dbReference>
<dbReference type="InterPro" id="IPR010935">
    <property type="entry name" value="SMC_hinge"/>
</dbReference>
<feature type="domain" description="SMC hinge" evidence="7">
    <location>
        <begin position="518"/>
        <end position="637"/>
    </location>
</feature>
<dbReference type="Proteomes" id="UP000254461">
    <property type="component" value="Unassembled WGS sequence"/>
</dbReference>
<dbReference type="SUPFAM" id="SSF52540">
    <property type="entry name" value="P-loop containing nucleoside triphosphate hydrolases"/>
    <property type="match status" value="1"/>
</dbReference>
<dbReference type="EMBL" id="UHFF01000002">
    <property type="protein sequence ID" value="SUN47342.1"/>
    <property type="molecule type" value="Genomic_DNA"/>
</dbReference>
<dbReference type="InterPro" id="IPR027417">
    <property type="entry name" value="P-loop_NTPase"/>
</dbReference>
<dbReference type="SMART" id="SM00968">
    <property type="entry name" value="SMC_hinge"/>
    <property type="match status" value="1"/>
</dbReference>
<keyword evidence="2 6" id="KW-0547">Nucleotide-binding</keyword>
<evidence type="ECO:0000256" key="3">
    <source>
        <dbReference type="ARBA" id="ARBA00022840"/>
    </source>
</evidence>
<comment type="function">
    <text evidence="6">Required for chromosome condensation and partitioning.</text>
</comment>
<feature type="coiled-coil region" evidence="6">
    <location>
        <begin position="167"/>
        <end position="201"/>
    </location>
</feature>
<gene>
    <name evidence="6 8" type="primary">smc</name>
    <name evidence="8" type="ORF">NCTC12092_01399</name>
</gene>